<dbReference type="InterPro" id="IPR032675">
    <property type="entry name" value="LRR_dom_sf"/>
</dbReference>
<evidence type="ECO:0000256" key="19">
    <source>
        <dbReference type="ARBA" id="ARBA00023212"/>
    </source>
</evidence>
<evidence type="ECO:0000256" key="15">
    <source>
        <dbReference type="ARBA" id="ARBA00022838"/>
    </source>
</evidence>
<dbReference type="EMBL" id="JAPTMU010000075">
    <property type="protein sequence ID" value="KAJ4922341.1"/>
    <property type="molecule type" value="Genomic_DNA"/>
</dbReference>
<dbReference type="FunFam" id="2.60.120.380:FF:000003">
    <property type="entry name" value="Calpain 5"/>
    <property type="match status" value="1"/>
</dbReference>
<feature type="non-terminal residue" evidence="26">
    <location>
        <position position="1"/>
    </location>
</feature>
<evidence type="ECO:0000256" key="12">
    <source>
        <dbReference type="ARBA" id="ARBA00022614"/>
    </source>
</evidence>
<evidence type="ECO:0000256" key="16">
    <source>
        <dbReference type="ARBA" id="ARBA00022853"/>
    </source>
</evidence>
<dbReference type="InterPro" id="IPR022683">
    <property type="entry name" value="Calpain_III"/>
</dbReference>
<dbReference type="GO" id="GO:0000781">
    <property type="term" value="C:chromosome, telomeric region"/>
    <property type="evidence" value="ECO:0007669"/>
    <property type="project" value="UniProtKB-SubCell"/>
</dbReference>
<keyword evidence="21" id="KW-0137">Centromere</keyword>
<dbReference type="Pfam" id="PF23215">
    <property type="entry name" value="WD_LRWD1"/>
    <property type="match status" value="1"/>
</dbReference>
<dbReference type="InterPro" id="IPR003594">
    <property type="entry name" value="HATPase_dom"/>
</dbReference>
<evidence type="ECO:0000256" key="21">
    <source>
        <dbReference type="ARBA" id="ARBA00023328"/>
    </source>
</evidence>
<comment type="subcellular location">
    <subcellularLocation>
        <location evidence="5">Chromosome</location>
        <location evidence="5">Centromere</location>
        <location evidence="5">Kinetochore</location>
    </subcellularLocation>
    <subcellularLocation>
        <location evidence="4">Chromosome</location>
        <location evidence="4">Telomere</location>
    </subcellularLocation>
    <subcellularLocation>
        <location evidence="3">Cytoplasm</location>
        <location evidence="3">Cytoskeleton</location>
        <location evidence="3">Microtubule organizing center</location>
        <location evidence="3">Centrosome</location>
    </subcellularLocation>
    <subcellularLocation>
        <location evidence="2">Mitochondrion</location>
    </subcellularLocation>
    <subcellularLocation>
        <location evidence="1">Nucleus</location>
    </subcellularLocation>
</comment>
<evidence type="ECO:0000256" key="1">
    <source>
        <dbReference type="ARBA" id="ARBA00004123"/>
    </source>
</evidence>
<dbReference type="AlphaFoldDB" id="A0AAD6ACT4"/>
<evidence type="ECO:0000256" key="18">
    <source>
        <dbReference type="ARBA" id="ARBA00023128"/>
    </source>
</evidence>
<feature type="region of interest" description="Disordered" evidence="24">
    <location>
        <begin position="209"/>
        <end position="334"/>
    </location>
</feature>
<dbReference type="SUPFAM" id="SSF69012">
    <property type="entry name" value="alpha-ketoacid dehydrogenase kinase, N-terminal domain"/>
    <property type="match status" value="1"/>
</dbReference>
<dbReference type="Proteomes" id="UP001219934">
    <property type="component" value="Unassembled WGS sequence"/>
</dbReference>
<organism evidence="26 27">
    <name type="scientific">Pogonophryne albipinna</name>
    <dbReference type="NCBI Taxonomy" id="1090488"/>
    <lineage>
        <taxon>Eukaryota</taxon>
        <taxon>Metazoa</taxon>
        <taxon>Chordata</taxon>
        <taxon>Craniata</taxon>
        <taxon>Vertebrata</taxon>
        <taxon>Euteleostomi</taxon>
        <taxon>Actinopterygii</taxon>
        <taxon>Neopterygii</taxon>
        <taxon>Teleostei</taxon>
        <taxon>Neoteleostei</taxon>
        <taxon>Acanthomorphata</taxon>
        <taxon>Eupercaria</taxon>
        <taxon>Perciformes</taxon>
        <taxon>Notothenioidei</taxon>
        <taxon>Pogonophryne</taxon>
    </lineage>
</organism>
<dbReference type="GO" id="GO:0005739">
    <property type="term" value="C:mitochondrion"/>
    <property type="evidence" value="ECO:0007669"/>
    <property type="project" value="UniProtKB-SubCell"/>
</dbReference>
<dbReference type="Gene3D" id="2.60.120.380">
    <property type="match status" value="1"/>
</dbReference>
<dbReference type="GO" id="GO:0000776">
    <property type="term" value="C:kinetochore"/>
    <property type="evidence" value="ECO:0007669"/>
    <property type="project" value="UniProtKB-KW"/>
</dbReference>
<evidence type="ECO:0000256" key="20">
    <source>
        <dbReference type="ARBA" id="ARBA00023242"/>
    </source>
</evidence>
<evidence type="ECO:0000256" key="4">
    <source>
        <dbReference type="ARBA" id="ARBA00004574"/>
    </source>
</evidence>
<evidence type="ECO:0000256" key="24">
    <source>
        <dbReference type="SAM" id="MobiDB-lite"/>
    </source>
</evidence>
<dbReference type="GO" id="GO:0071169">
    <property type="term" value="P:establishment of protein localization to chromatin"/>
    <property type="evidence" value="ECO:0007669"/>
    <property type="project" value="TreeGrafter"/>
</dbReference>
<dbReference type="Pfam" id="PF02518">
    <property type="entry name" value="HATPase_c"/>
    <property type="match status" value="1"/>
</dbReference>
<dbReference type="GO" id="GO:0003682">
    <property type="term" value="F:chromatin binding"/>
    <property type="evidence" value="ECO:0007669"/>
    <property type="project" value="TreeGrafter"/>
</dbReference>
<dbReference type="InterPro" id="IPR036213">
    <property type="entry name" value="Calpain_III_sf"/>
</dbReference>
<dbReference type="PANTHER" id="PTHR24370:SF10">
    <property type="entry name" value="LEUCINE-RICH REPEAT AND WD REPEAT-CONTAINING PROTEIN 1"/>
    <property type="match status" value="1"/>
</dbReference>
<dbReference type="SUPFAM" id="SSF55874">
    <property type="entry name" value="ATPase domain of HSP90 chaperone/DNA topoisomerase II/histidine kinase"/>
    <property type="match status" value="1"/>
</dbReference>
<dbReference type="GO" id="GO:0005664">
    <property type="term" value="C:nuclear origin of replication recognition complex"/>
    <property type="evidence" value="ECO:0007669"/>
    <property type="project" value="TreeGrafter"/>
</dbReference>
<keyword evidence="13" id="KW-0235">DNA replication</keyword>
<feature type="compositionally biased region" description="Basic and acidic residues" evidence="24">
    <location>
        <begin position="209"/>
        <end position="223"/>
    </location>
</feature>
<keyword evidence="17" id="KW-0779">Telomere</keyword>
<evidence type="ECO:0000256" key="9">
    <source>
        <dbReference type="ARBA" id="ARBA00022454"/>
    </source>
</evidence>
<dbReference type="SMART" id="SM00320">
    <property type="entry name" value="WD40"/>
    <property type="match status" value="2"/>
</dbReference>
<dbReference type="PROSITE" id="PS50082">
    <property type="entry name" value="WD_REPEATS_2"/>
    <property type="match status" value="1"/>
</dbReference>
<name>A0AAD6ACT4_9TELE</name>
<protein>
    <recommendedName>
        <fullName evidence="8">Leucine-rich repeat and WD repeat-containing protein 1</fullName>
    </recommendedName>
    <alternativeName>
        <fullName evidence="22">Origin recognition complex-associated protein</fullName>
    </alternativeName>
</protein>
<dbReference type="SUPFAM" id="SSF49758">
    <property type="entry name" value="Calpain large subunit, middle domain (domain III)"/>
    <property type="match status" value="1"/>
</dbReference>
<evidence type="ECO:0000256" key="23">
    <source>
        <dbReference type="PROSITE-ProRule" id="PRU00221"/>
    </source>
</evidence>
<dbReference type="InterPro" id="IPR000008">
    <property type="entry name" value="C2_dom"/>
</dbReference>
<dbReference type="PROSITE" id="PS50004">
    <property type="entry name" value="C2"/>
    <property type="match status" value="1"/>
</dbReference>
<gene>
    <name evidence="26" type="ORF">JOQ06_022545</name>
</gene>
<dbReference type="Gene3D" id="1.20.140.20">
    <property type="entry name" value="Alpha-ketoacid/pyruvate dehydrogenase kinase, N-terminal domain"/>
    <property type="match status" value="1"/>
</dbReference>
<feature type="domain" description="C2" evidence="25">
    <location>
        <begin position="1028"/>
        <end position="1118"/>
    </location>
</feature>
<dbReference type="Gene3D" id="3.30.565.10">
    <property type="entry name" value="Histidine kinase-like ATPase, C-terminal domain"/>
    <property type="match status" value="1"/>
</dbReference>
<evidence type="ECO:0000256" key="8">
    <source>
        <dbReference type="ARBA" id="ARBA00015536"/>
    </source>
</evidence>
<proteinExistence type="inferred from homology"/>
<dbReference type="InterPro" id="IPR052489">
    <property type="entry name" value="LRWD1"/>
</dbReference>
<dbReference type="Gene3D" id="3.80.10.10">
    <property type="entry name" value="Ribonuclease Inhibitor"/>
    <property type="match status" value="1"/>
</dbReference>
<dbReference type="PANTHER" id="PTHR24370">
    <property type="entry name" value="OPTICIN"/>
    <property type="match status" value="1"/>
</dbReference>
<evidence type="ECO:0000256" key="11">
    <source>
        <dbReference type="ARBA" id="ARBA00022574"/>
    </source>
</evidence>
<dbReference type="Gene3D" id="2.130.10.10">
    <property type="entry name" value="YVTN repeat-like/Quinoprotein amine dehydrogenase"/>
    <property type="match status" value="1"/>
</dbReference>
<keyword evidence="11 23" id="KW-0853">WD repeat</keyword>
<evidence type="ECO:0000256" key="7">
    <source>
        <dbReference type="ARBA" id="ARBA00007545"/>
    </source>
</evidence>
<dbReference type="InterPro" id="IPR036890">
    <property type="entry name" value="HATPase_C_sf"/>
</dbReference>
<dbReference type="SMART" id="SM00720">
    <property type="entry name" value="calpain_III"/>
    <property type="match status" value="1"/>
</dbReference>
<dbReference type="GO" id="GO:0006260">
    <property type="term" value="P:DNA replication"/>
    <property type="evidence" value="ECO:0007669"/>
    <property type="project" value="UniProtKB-KW"/>
</dbReference>
<keyword evidence="27" id="KW-1185">Reference proteome</keyword>
<dbReference type="InterPro" id="IPR035892">
    <property type="entry name" value="C2_domain_sf"/>
</dbReference>
<dbReference type="SUPFAM" id="SSF52058">
    <property type="entry name" value="L domain-like"/>
    <property type="match status" value="1"/>
</dbReference>
<evidence type="ECO:0000256" key="22">
    <source>
        <dbReference type="ARBA" id="ARBA00033046"/>
    </source>
</evidence>
<dbReference type="InterPro" id="IPR022682">
    <property type="entry name" value="Calpain_domain_III"/>
</dbReference>
<dbReference type="Pfam" id="PF10436">
    <property type="entry name" value="BCDHK_Adom3"/>
    <property type="match status" value="1"/>
</dbReference>
<keyword evidence="9" id="KW-0158">Chromosome</keyword>
<feature type="compositionally biased region" description="Basic and acidic residues" evidence="24">
    <location>
        <begin position="313"/>
        <end position="334"/>
    </location>
</feature>
<comment type="similarity">
    <text evidence="7">Belongs to the LRWD1 family.</text>
</comment>
<dbReference type="InterPro" id="IPR018955">
    <property type="entry name" value="BCDHK/PDK_N"/>
</dbReference>
<evidence type="ECO:0000256" key="14">
    <source>
        <dbReference type="ARBA" id="ARBA00022737"/>
    </source>
</evidence>
<dbReference type="InterPro" id="IPR015943">
    <property type="entry name" value="WD40/YVTN_repeat-like_dom_sf"/>
</dbReference>
<evidence type="ECO:0000256" key="13">
    <source>
        <dbReference type="ARBA" id="ARBA00022705"/>
    </source>
</evidence>
<evidence type="ECO:0000313" key="26">
    <source>
        <dbReference type="EMBL" id="KAJ4922341.1"/>
    </source>
</evidence>
<evidence type="ECO:0000256" key="6">
    <source>
        <dbReference type="ARBA" id="ARBA00006155"/>
    </source>
</evidence>
<dbReference type="InterPro" id="IPR036784">
    <property type="entry name" value="AK/P_DHK_N_sf"/>
</dbReference>
<dbReference type="InterPro" id="IPR056160">
    <property type="entry name" value="WD_LRWD1"/>
</dbReference>
<dbReference type="PROSITE" id="PS51450">
    <property type="entry name" value="LRR"/>
    <property type="match status" value="1"/>
</dbReference>
<dbReference type="InterPro" id="IPR001680">
    <property type="entry name" value="WD40_rpt"/>
</dbReference>
<dbReference type="SUPFAM" id="SSF49562">
    <property type="entry name" value="C2 domain (Calcium/lipid-binding domain, CaLB)"/>
    <property type="match status" value="1"/>
</dbReference>
<dbReference type="PROSITE" id="PS00678">
    <property type="entry name" value="WD_REPEATS_1"/>
    <property type="match status" value="1"/>
</dbReference>
<keyword evidence="19" id="KW-0206">Cytoskeleton</keyword>
<dbReference type="InterPro" id="IPR036322">
    <property type="entry name" value="WD40_repeat_dom_sf"/>
</dbReference>
<evidence type="ECO:0000259" key="25">
    <source>
        <dbReference type="PROSITE" id="PS50004"/>
    </source>
</evidence>
<sequence>MAKVTEKLLLEKGSPKATKLEQIKTLNLSKLTLKLEDLPVPLLSRLSSLERWDLSGNRLEEFPRRLELPALRHLDLSDNQMEDVTSLEALSGLEELKLEDNLYITVSDNHKLMVLLPNLRMYNGKDVTSSANHLRFVYSANLRTRIVAVWEKHFRLPDPVTANKLSALSKDFVIAACQHVRFGPSSISDFTKWRVAIMAEEYLMSLTEPTKEPEIQDSPEPKETQVVPVTPTKRKQLPSERISQTPRKKLRNSDLPESPAESSPRESNRKVQMLTESSISVRMSPRKKSQPPPNLTPVRGATTPRRRATVQPIREEEVEGIKQKKKKEEGLQKEDPVSLKPLHVLQCHSKQDSREDFSTQLWACAFQPQTETGSGSRLAATCGGDSLCVIDCETGMVMKKYKVSGEEFFSLAWSTVLMTRGGGRSSSTQACSVLAAGGKRGLVKLIHPRNNVAFGEFRASRKSLSVLRFHHRQGNFLFTGSYDNKIVMWDIGGVDSQYNYKVIQLLVLELETKSSNKSRSKEMEITFPVYEKEDKDHDYHTVDGLSFLTDDIVGRGYIVCGDDKGRLWTYHITDLQKNNFQSGKPIQPTQVLDWPSPMRKGLGGVEGPSINSVAMDPELQYLVALSDKNMGYSEMARERSKTVTSFYNQSAIDVSAEKASIRLTLATLLYSGKSPDGHHILELPVRIAHRIKGFRSLPFIIGCNPTILQVMNSHPDSLQLLSHELYIRAYHMLIDFPTIGDQEVEARFCKLVQALLDDHKDVVTMLAQGFRECRRHIQDEMILRNFLDTTLCSRLGIRMLATHHLALHEENTDFVGMICRRLSPKKIVEKWVDFARISDRGGGIPHSIIEKVIDYHFSTAEESAQELSNNNLFGFGLPTSRAYAEYLGGSLSLQSMQGIGTDVYLRLRHIDGKGESYRYVFDVKKLEDEVLICLQQKEKRATPKEGKGENLAIGFDIHRVELNRKYRMHSAQQKVAGSIYINSRCVFLRKEMQEGRYVIIPTTFDPGQQGDFLLRVFTDVPSDCKELTLDEPPQTCWTGMCGYPQLVTQVHVMNAEGLQGQDNNGVVNPYVIITCEGERVRSPVYKDTRCPNFDIKGLFYRKKPKEGIHIEIYNKNMR</sequence>
<dbReference type="GO" id="GO:0006325">
    <property type="term" value="P:chromatin organization"/>
    <property type="evidence" value="ECO:0007669"/>
    <property type="project" value="UniProtKB-KW"/>
</dbReference>
<evidence type="ECO:0000256" key="10">
    <source>
        <dbReference type="ARBA" id="ARBA00022490"/>
    </source>
</evidence>
<evidence type="ECO:0000256" key="2">
    <source>
        <dbReference type="ARBA" id="ARBA00004173"/>
    </source>
</evidence>
<dbReference type="InterPro" id="IPR019775">
    <property type="entry name" value="WD40_repeat_CS"/>
</dbReference>
<dbReference type="Pfam" id="PF00168">
    <property type="entry name" value="C2"/>
    <property type="match status" value="1"/>
</dbReference>
<dbReference type="GO" id="GO:0005813">
    <property type="term" value="C:centrosome"/>
    <property type="evidence" value="ECO:0007669"/>
    <property type="project" value="UniProtKB-SubCell"/>
</dbReference>
<keyword evidence="16" id="KW-0156">Chromatin regulator</keyword>
<evidence type="ECO:0000313" key="27">
    <source>
        <dbReference type="Proteomes" id="UP001219934"/>
    </source>
</evidence>
<accession>A0AAD6ACT4</accession>
<keyword evidence="14" id="KW-0677">Repeat</keyword>
<feature type="repeat" description="WD" evidence="23">
    <location>
        <begin position="457"/>
        <end position="491"/>
    </location>
</feature>
<reference evidence="26" key="1">
    <citation type="submission" date="2022-11" db="EMBL/GenBank/DDBJ databases">
        <title>Chromosome-level genome of Pogonophryne albipinna.</title>
        <authorList>
            <person name="Jo E."/>
        </authorList>
    </citation>
    <scope>NUCLEOTIDE SEQUENCE</scope>
    <source>
        <strain evidence="26">SGF0006</strain>
        <tissue evidence="26">Muscle</tissue>
    </source>
</reference>
<keyword evidence="10" id="KW-0963">Cytoplasm</keyword>
<dbReference type="InterPro" id="IPR001611">
    <property type="entry name" value="Leu-rich_rpt"/>
</dbReference>
<evidence type="ECO:0000256" key="17">
    <source>
        <dbReference type="ARBA" id="ARBA00022895"/>
    </source>
</evidence>
<evidence type="ECO:0000256" key="3">
    <source>
        <dbReference type="ARBA" id="ARBA00004300"/>
    </source>
</evidence>
<dbReference type="Gene3D" id="2.60.40.150">
    <property type="entry name" value="C2 domain"/>
    <property type="match status" value="1"/>
</dbReference>
<keyword evidence="15" id="KW-0995">Kinetochore</keyword>
<comment type="caution">
    <text evidence="26">The sequence shown here is derived from an EMBL/GenBank/DDBJ whole genome shotgun (WGS) entry which is preliminary data.</text>
</comment>
<evidence type="ECO:0000256" key="5">
    <source>
        <dbReference type="ARBA" id="ARBA00004629"/>
    </source>
</evidence>
<keyword evidence="20" id="KW-0539">Nucleus</keyword>
<dbReference type="Pfam" id="PF23211">
    <property type="entry name" value="LRR_LRWD1"/>
    <property type="match status" value="1"/>
</dbReference>
<keyword evidence="12" id="KW-0433">Leucine-rich repeat</keyword>
<keyword evidence="18" id="KW-0496">Mitochondrion</keyword>
<dbReference type="SUPFAM" id="SSF50978">
    <property type="entry name" value="WD40 repeat-like"/>
    <property type="match status" value="1"/>
</dbReference>
<comment type="similarity">
    <text evidence="6">Belongs to the PDK/BCKDK protein kinase family.</text>
</comment>
<dbReference type="Pfam" id="PF01067">
    <property type="entry name" value="Calpain_III"/>
    <property type="match status" value="1"/>
</dbReference>
<dbReference type="InterPro" id="IPR056363">
    <property type="entry name" value="LRR_LRWD1_dom"/>
</dbReference>